<evidence type="ECO:0000256" key="7">
    <source>
        <dbReference type="ARBA" id="ARBA00022898"/>
    </source>
</evidence>
<evidence type="ECO:0000256" key="10">
    <source>
        <dbReference type="PIRSR" id="PIRSR605856-50"/>
    </source>
</evidence>
<dbReference type="Proteomes" id="UP000315471">
    <property type="component" value="Unassembled WGS sequence"/>
</dbReference>
<evidence type="ECO:0000256" key="4">
    <source>
        <dbReference type="ARBA" id="ARBA00012681"/>
    </source>
</evidence>
<gene>
    <name evidence="13" type="primary">cysK1</name>
    <name evidence="13" type="ORF">Q31b_44140</name>
</gene>
<dbReference type="EMBL" id="SJPY01000007">
    <property type="protein sequence ID" value="TWU37626.1"/>
    <property type="molecule type" value="Genomic_DNA"/>
</dbReference>
<keyword evidence="14" id="KW-1185">Reference proteome</keyword>
<dbReference type="NCBIfam" id="TIGR01136">
    <property type="entry name" value="cysKM"/>
    <property type="match status" value="1"/>
</dbReference>
<keyword evidence="7 10" id="KW-0663">Pyridoxal phosphate</keyword>
<dbReference type="FunFam" id="3.40.50.1100:FF:000067">
    <property type="entry name" value="Cysteine synthase"/>
    <property type="match status" value="1"/>
</dbReference>
<keyword evidence="5" id="KW-0028">Amino-acid biosynthesis</keyword>
<evidence type="ECO:0000256" key="8">
    <source>
        <dbReference type="ARBA" id="ARBA00023192"/>
    </source>
</evidence>
<dbReference type="Pfam" id="PF00291">
    <property type="entry name" value="PALP"/>
    <property type="match status" value="1"/>
</dbReference>
<evidence type="ECO:0000256" key="6">
    <source>
        <dbReference type="ARBA" id="ARBA00022679"/>
    </source>
</evidence>
<keyword evidence="8" id="KW-0198">Cysteine biosynthesis</keyword>
<evidence type="ECO:0000256" key="9">
    <source>
        <dbReference type="ARBA" id="ARBA00047931"/>
    </source>
</evidence>
<evidence type="ECO:0000313" key="13">
    <source>
        <dbReference type="EMBL" id="TWU37626.1"/>
    </source>
</evidence>
<feature type="binding site" evidence="10">
    <location>
        <position position="77"/>
    </location>
    <ligand>
        <name>pyridoxal 5'-phosphate</name>
        <dbReference type="ChEBI" id="CHEBI:597326"/>
    </ligand>
</feature>
<dbReference type="InterPro" id="IPR005859">
    <property type="entry name" value="CysK"/>
</dbReference>
<organism evidence="13 14">
    <name type="scientific">Novipirellula aureliae</name>
    <dbReference type="NCBI Taxonomy" id="2527966"/>
    <lineage>
        <taxon>Bacteria</taxon>
        <taxon>Pseudomonadati</taxon>
        <taxon>Planctomycetota</taxon>
        <taxon>Planctomycetia</taxon>
        <taxon>Pirellulales</taxon>
        <taxon>Pirellulaceae</taxon>
        <taxon>Novipirellula</taxon>
    </lineage>
</organism>
<dbReference type="AlphaFoldDB" id="A0A5C6DRJ3"/>
<comment type="catalytic activity">
    <reaction evidence="9">
        <text>O-acetyl-L-serine + hydrogen sulfide = L-cysteine + acetate</text>
        <dbReference type="Rhea" id="RHEA:14829"/>
        <dbReference type="ChEBI" id="CHEBI:29919"/>
        <dbReference type="ChEBI" id="CHEBI:30089"/>
        <dbReference type="ChEBI" id="CHEBI:35235"/>
        <dbReference type="ChEBI" id="CHEBI:58340"/>
        <dbReference type="EC" id="2.5.1.47"/>
    </reaction>
</comment>
<feature type="modified residue" description="N6-(pyridoxal phosphate)lysine" evidence="11">
    <location>
        <position position="47"/>
    </location>
</feature>
<evidence type="ECO:0000313" key="14">
    <source>
        <dbReference type="Proteomes" id="UP000315471"/>
    </source>
</evidence>
<dbReference type="GO" id="GO:0004124">
    <property type="term" value="F:cysteine synthase activity"/>
    <property type="evidence" value="ECO:0007669"/>
    <property type="project" value="UniProtKB-EC"/>
</dbReference>
<keyword evidence="6 13" id="KW-0808">Transferase</keyword>
<protein>
    <recommendedName>
        <fullName evidence="4">cysteine synthase</fullName>
        <ecNumber evidence="4">2.5.1.47</ecNumber>
    </recommendedName>
</protein>
<dbReference type="InterPro" id="IPR001926">
    <property type="entry name" value="TrpB-like_PALP"/>
</dbReference>
<evidence type="ECO:0000256" key="3">
    <source>
        <dbReference type="ARBA" id="ARBA00007103"/>
    </source>
</evidence>
<comment type="caution">
    <text evidence="13">The sequence shown here is derived from an EMBL/GenBank/DDBJ whole genome shotgun (WGS) entry which is preliminary data.</text>
</comment>
<dbReference type="EC" id="2.5.1.47" evidence="4"/>
<dbReference type="RefSeq" id="WP_146601593.1">
    <property type="nucleotide sequence ID" value="NZ_SJPY01000007.1"/>
</dbReference>
<feature type="binding site" evidence="10">
    <location>
        <begin position="181"/>
        <end position="185"/>
    </location>
    <ligand>
        <name>pyridoxal 5'-phosphate</name>
        <dbReference type="ChEBI" id="CHEBI:597326"/>
    </ligand>
</feature>
<evidence type="ECO:0000259" key="12">
    <source>
        <dbReference type="Pfam" id="PF00291"/>
    </source>
</evidence>
<evidence type="ECO:0000256" key="11">
    <source>
        <dbReference type="PIRSR" id="PIRSR605856-51"/>
    </source>
</evidence>
<dbReference type="CDD" id="cd01561">
    <property type="entry name" value="CBS_like"/>
    <property type="match status" value="1"/>
</dbReference>
<sequence length="313" mass="33294">MPRGKIYTDVSKAIGDTPMIQINRLVPSGGGVVLAKCEFFQPLNSVKDRIGVAMIEAGERDGKINKQTHIIEPTSGNTGIALAFVCAAKGYRLTLTMPESMSVERRALLRAMGANLVLTPAAEGMKGAINRASEMVSEDQNAFMPQQFENPANPAIHEATTGPEIWTDSDQNIDAIVAGVGTGGTITGVARFIKKQNPNFKVIAVEPVHSAVISGGDPGKHRIQGLGAGFIPGNLDMSLIDDVIKVEDEHAFEWGRRLAKEEGIVAGISSGANMWAAAQVAARPEMKGKRIATIMCSLGERYLSTPLFGDLGL</sequence>
<dbReference type="SUPFAM" id="SSF53686">
    <property type="entry name" value="Tryptophan synthase beta subunit-like PLP-dependent enzymes"/>
    <property type="match status" value="1"/>
</dbReference>
<dbReference type="NCBIfam" id="TIGR01139">
    <property type="entry name" value="cysK"/>
    <property type="match status" value="1"/>
</dbReference>
<evidence type="ECO:0000256" key="5">
    <source>
        <dbReference type="ARBA" id="ARBA00022605"/>
    </source>
</evidence>
<name>A0A5C6DRJ3_9BACT</name>
<proteinExistence type="inferred from homology"/>
<feature type="binding site" evidence="10">
    <location>
        <position position="269"/>
    </location>
    <ligand>
        <name>pyridoxal 5'-phosphate</name>
        <dbReference type="ChEBI" id="CHEBI:597326"/>
    </ligand>
</feature>
<evidence type="ECO:0000256" key="2">
    <source>
        <dbReference type="ARBA" id="ARBA00004962"/>
    </source>
</evidence>
<reference evidence="13 14" key="1">
    <citation type="submission" date="2019-02" db="EMBL/GenBank/DDBJ databases">
        <title>Deep-cultivation of Planctomycetes and their phenomic and genomic characterization uncovers novel biology.</title>
        <authorList>
            <person name="Wiegand S."/>
            <person name="Jogler M."/>
            <person name="Boedeker C."/>
            <person name="Pinto D."/>
            <person name="Vollmers J."/>
            <person name="Rivas-Marin E."/>
            <person name="Kohn T."/>
            <person name="Peeters S.H."/>
            <person name="Heuer A."/>
            <person name="Rast P."/>
            <person name="Oberbeckmann S."/>
            <person name="Bunk B."/>
            <person name="Jeske O."/>
            <person name="Meyerdierks A."/>
            <person name="Storesund J.E."/>
            <person name="Kallscheuer N."/>
            <person name="Luecker S."/>
            <person name="Lage O.M."/>
            <person name="Pohl T."/>
            <person name="Merkel B.J."/>
            <person name="Hornburger P."/>
            <person name="Mueller R.-W."/>
            <person name="Bruemmer F."/>
            <person name="Labrenz M."/>
            <person name="Spormann A.M."/>
            <person name="Op Den Camp H."/>
            <person name="Overmann J."/>
            <person name="Amann R."/>
            <person name="Jetten M.S.M."/>
            <person name="Mascher T."/>
            <person name="Medema M.H."/>
            <person name="Devos D.P."/>
            <person name="Kaster A.-K."/>
            <person name="Ovreas L."/>
            <person name="Rohde M."/>
            <person name="Galperin M.Y."/>
            <person name="Jogler C."/>
        </authorList>
    </citation>
    <scope>NUCLEOTIDE SEQUENCE [LARGE SCALE GENOMIC DNA]</scope>
    <source>
        <strain evidence="13 14">Q31b</strain>
    </source>
</reference>
<dbReference type="InterPro" id="IPR050214">
    <property type="entry name" value="Cys_Synth/Cystath_Beta-Synth"/>
</dbReference>
<dbReference type="OrthoDB" id="9808024at2"/>
<evidence type="ECO:0000256" key="1">
    <source>
        <dbReference type="ARBA" id="ARBA00001933"/>
    </source>
</evidence>
<comment type="pathway">
    <text evidence="2">Amino-acid biosynthesis; L-cysteine biosynthesis; L-cysteine from L-serine: step 2/2.</text>
</comment>
<dbReference type="InterPro" id="IPR036052">
    <property type="entry name" value="TrpB-like_PALP_sf"/>
</dbReference>
<dbReference type="Gene3D" id="3.40.50.1100">
    <property type="match status" value="2"/>
</dbReference>
<dbReference type="PANTHER" id="PTHR10314">
    <property type="entry name" value="CYSTATHIONINE BETA-SYNTHASE"/>
    <property type="match status" value="1"/>
</dbReference>
<dbReference type="GO" id="GO:0006535">
    <property type="term" value="P:cysteine biosynthetic process from serine"/>
    <property type="evidence" value="ECO:0007669"/>
    <property type="project" value="InterPro"/>
</dbReference>
<comment type="cofactor">
    <cofactor evidence="1 10">
        <name>pyridoxal 5'-phosphate</name>
        <dbReference type="ChEBI" id="CHEBI:597326"/>
    </cofactor>
</comment>
<accession>A0A5C6DRJ3</accession>
<dbReference type="GO" id="GO:0005737">
    <property type="term" value="C:cytoplasm"/>
    <property type="evidence" value="ECO:0007669"/>
    <property type="project" value="UniProtKB-ARBA"/>
</dbReference>
<dbReference type="InterPro" id="IPR005856">
    <property type="entry name" value="Cys_synth"/>
</dbReference>
<comment type="similarity">
    <text evidence="3">Belongs to the cysteine synthase/cystathionine beta-synthase family.</text>
</comment>
<feature type="domain" description="Tryptophan synthase beta chain-like PALP" evidence="12">
    <location>
        <begin position="10"/>
        <end position="296"/>
    </location>
</feature>